<keyword evidence="1" id="KW-0732">Signal</keyword>
<proteinExistence type="predicted"/>
<keyword evidence="3" id="KW-1185">Reference proteome</keyword>
<feature type="signal peptide" evidence="1">
    <location>
        <begin position="1"/>
        <end position="23"/>
    </location>
</feature>
<dbReference type="EMBL" id="FNVP01000003">
    <property type="protein sequence ID" value="SEF80830.1"/>
    <property type="molecule type" value="Genomic_DNA"/>
</dbReference>
<accession>A0A1H5V0X5</accession>
<gene>
    <name evidence="2" type="ORF">SAMN04488130_1035</name>
</gene>
<feature type="chain" id="PRO_5009286801" evidence="1">
    <location>
        <begin position="24"/>
        <end position="168"/>
    </location>
</feature>
<dbReference type="RefSeq" id="WP_103999114.1">
    <property type="nucleotide sequence ID" value="NZ_FNVP01000003.1"/>
</dbReference>
<dbReference type="PROSITE" id="PS51257">
    <property type="entry name" value="PROKAR_LIPOPROTEIN"/>
    <property type="match status" value="1"/>
</dbReference>
<reference evidence="3" key="1">
    <citation type="submission" date="2016-10" db="EMBL/GenBank/DDBJ databases">
        <authorList>
            <person name="Varghese N."/>
            <person name="Submissions S."/>
        </authorList>
    </citation>
    <scope>NUCLEOTIDE SEQUENCE [LARGE SCALE GENOMIC DNA]</scope>
    <source>
        <strain evidence="3">CGMCC 1.9230</strain>
    </source>
</reference>
<dbReference type="Proteomes" id="UP000236737">
    <property type="component" value="Unassembled WGS sequence"/>
</dbReference>
<dbReference type="OrthoDB" id="1524444at2"/>
<dbReference type="AlphaFoldDB" id="A0A1H5V0X5"/>
<protein>
    <submittedName>
        <fullName evidence="2">Uncharacterized protein</fullName>
    </submittedName>
</protein>
<sequence>MKKIITLLAIAGLLTLQSCTTSGSFENDLIPVAKSEVFEVTTSFNYTNNYSRLITLNPPIYSSDIVLVYRLTGITPQGSDIWKLLPETHYFADGTLDFGYDYDYSSTDVSVFMVGNNLQTVSTNYRLNQVLRIVITPASFSKAIDKNNINAVMSALNVDKNQIQKIDL</sequence>
<evidence type="ECO:0000313" key="3">
    <source>
        <dbReference type="Proteomes" id="UP000236737"/>
    </source>
</evidence>
<evidence type="ECO:0000256" key="1">
    <source>
        <dbReference type="SAM" id="SignalP"/>
    </source>
</evidence>
<evidence type="ECO:0000313" key="2">
    <source>
        <dbReference type="EMBL" id="SEF80830.1"/>
    </source>
</evidence>
<organism evidence="2 3">
    <name type="scientific">Flavobacterium urumqiense</name>
    <dbReference type="NCBI Taxonomy" id="935224"/>
    <lineage>
        <taxon>Bacteria</taxon>
        <taxon>Pseudomonadati</taxon>
        <taxon>Bacteroidota</taxon>
        <taxon>Flavobacteriia</taxon>
        <taxon>Flavobacteriales</taxon>
        <taxon>Flavobacteriaceae</taxon>
        <taxon>Flavobacterium</taxon>
    </lineage>
</organism>
<name>A0A1H5V0X5_9FLAO</name>